<sequence length="193" mass="20356">MKRSSHLRLTLMAATLPAALAGCDTGPATGTVLRSVDDCPTVKDVPTAQCQAAYQTALAEHQRLAPRFHDWNDCYQQFGACSPVVNDGVVSYYVPPMAGFLLGYAAARRNDDRGYAYSYSGHSIPLYRDRSGDFYKPSGDYVSGRSGTVKGNAGHATAPTRAITVSRSGFGSSSAARSSFGRGGHGGHFGHGG</sequence>
<reference evidence="3 4" key="1">
    <citation type="submission" date="2021-04" db="EMBL/GenBank/DDBJ databases">
        <authorList>
            <person name="Huq M.A."/>
        </authorList>
    </citation>
    <scope>NUCLEOTIDE SEQUENCE [LARGE SCALE GENOMIC DNA]</scope>
    <source>
        <strain evidence="3 4">MAH-13</strain>
    </source>
</reference>
<gene>
    <name evidence="3" type="ORF">J7I44_03890</name>
</gene>
<feature type="signal peptide" evidence="2">
    <location>
        <begin position="1"/>
        <end position="21"/>
    </location>
</feature>
<keyword evidence="2" id="KW-0732">Signal</keyword>
<evidence type="ECO:0000313" key="3">
    <source>
        <dbReference type="EMBL" id="MBP1473425.1"/>
    </source>
</evidence>
<evidence type="ECO:0000256" key="1">
    <source>
        <dbReference type="SAM" id="MobiDB-lite"/>
    </source>
</evidence>
<keyword evidence="4" id="KW-1185">Reference proteome</keyword>
<dbReference type="InterPro" id="IPR009576">
    <property type="entry name" value="Biofilm_formation_YgiB"/>
</dbReference>
<organism evidence="3 4">
    <name type="scientific">Frateuria flava</name>
    <dbReference type="NCBI Taxonomy" id="2821489"/>
    <lineage>
        <taxon>Bacteria</taxon>
        <taxon>Pseudomonadati</taxon>
        <taxon>Pseudomonadota</taxon>
        <taxon>Gammaproteobacteria</taxon>
        <taxon>Lysobacterales</taxon>
        <taxon>Rhodanobacteraceae</taxon>
        <taxon>Frateuria</taxon>
    </lineage>
</organism>
<evidence type="ECO:0000256" key="2">
    <source>
        <dbReference type="SAM" id="SignalP"/>
    </source>
</evidence>
<dbReference type="EMBL" id="JAGJRS010000009">
    <property type="protein sequence ID" value="MBP1473425.1"/>
    <property type="molecule type" value="Genomic_DNA"/>
</dbReference>
<evidence type="ECO:0000313" key="4">
    <source>
        <dbReference type="Proteomes" id="UP000823790"/>
    </source>
</evidence>
<feature type="compositionally biased region" description="Gly residues" evidence="1">
    <location>
        <begin position="181"/>
        <end position="193"/>
    </location>
</feature>
<proteinExistence type="predicted"/>
<feature type="region of interest" description="Disordered" evidence="1">
    <location>
        <begin position="168"/>
        <end position="193"/>
    </location>
</feature>
<protein>
    <submittedName>
        <fullName evidence="3">DUF1190 domain-containing protein</fullName>
    </submittedName>
</protein>
<dbReference type="RefSeq" id="WP_209616083.1">
    <property type="nucleotide sequence ID" value="NZ_JAGJRS010000009.1"/>
</dbReference>
<comment type="caution">
    <text evidence="3">The sequence shown here is derived from an EMBL/GenBank/DDBJ whole genome shotgun (WGS) entry which is preliminary data.</text>
</comment>
<dbReference type="Proteomes" id="UP000823790">
    <property type="component" value="Unassembled WGS sequence"/>
</dbReference>
<dbReference type="PROSITE" id="PS51257">
    <property type="entry name" value="PROKAR_LIPOPROTEIN"/>
    <property type="match status" value="1"/>
</dbReference>
<feature type="compositionally biased region" description="Low complexity" evidence="1">
    <location>
        <begin position="168"/>
        <end position="180"/>
    </location>
</feature>
<name>A0ABS4DK51_9GAMM</name>
<feature type="chain" id="PRO_5045717474" evidence="2">
    <location>
        <begin position="22"/>
        <end position="193"/>
    </location>
</feature>
<accession>A0ABS4DK51</accession>
<dbReference type="Pfam" id="PF06693">
    <property type="entry name" value="DUF1190"/>
    <property type="match status" value="1"/>
</dbReference>